<dbReference type="PANTHER" id="PTHR12015:SF103">
    <property type="entry name" value="C-C MOTIF CHEMOKINE 4-RELATED"/>
    <property type="match status" value="1"/>
</dbReference>
<evidence type="ECO:0000256" key="4">
    <source>
        <dbReference type="ARBA" id="ARBA00022729"/>
    </source>
</evidence>
<dbReference type="CDD" id="cd00272">
    <property type="entry name" value="Chemokine_CC"/>
    <property type="match status" value="1"/>
</dbReference>
<dbReference type="SMART" id="SM00199">
    <property type="entry name" value="SCY"/>
    <property type="match status" value="1"/>
</dbReference>
<keyword evidence="7" id="KW-1185">Reference proteome</keyword>
<keyword evidence="4" id="KW-0732">Signal</keyword>
<evidence type="ECO:0000313" key="6">
    <source>
        <dbReference type="EMBL" id="NWT10157.1"/>
    </source>
</evidence>
<evidence type="ECO:0000259" key="5">
    <source>
        <dbReference type="SMART" id="SM00199"/>
    </source>
</evidence>
<dbReference type="GO" id="GO:0048245">
    <property type="term" value="P:eosinophil chemotaxis"/>
    <property type="evidence" value="ECO:0007669"/>
    <property type="project" value="TreeGrafter"/>
</dbReference>
<proteinExistence type="inferred from homology"/>
<dbReference type="GO" id="GO:0061844">
    <property type="term" value="P:antimicrobial humoral immune response mediated by antimicrobial peptide"/>
    <property type="evidence" value="ECO:0007669"/>
    <property type="project" value="TreeGrafter"/>
</dbReference>
<reference evidence="6 7" key="1">
    <citation type="submission" date="2019-09" db="EMBL/GenBank/DDBJ databases">
        <title>Bird 10,000 Genomes (B10K) Project - Family phase.</title>
        <authorList>
            <person name="Zhang G."/>
        </authorList>
    </citation>
    <scope>NUCLEOTIDE SEQUENCE [LARGE SCALE GENOMIC DNA]</scope>
    <source>
        <strain evidence="6">B10K-DU-001-22</strain>
        <tissue evidence="6">Muscle</tissue>
    </source>
</reference>
<dbReference type="Proteomes" id="UP000589495">
    <property type="component" value="Unassembled WGS sequence"/>
</dbReference>
<comment type="caution">
    <text evidence="6">The sequence shown here is derived from an EMBL/GenBank/DDBJ whole genome shotgun (WGS) entry which is preliminary data.</text>
</comment>
<protein>
    <submittedName>
        <fullName evidence="6">CCL4 protein</fullName>
    </submittedName>
</protein>
<dbReference type="InterPro" id="IPR039809">
    <property type="entry name" value="Chemokine_b/g/d"/>
</dbReference>
<dbReference type="Pfam" id="PF00048">
    <property type="entry name" value="IL8"/>
    <property type="match status" value="1"/>
</dbReference>
<feature type="non-terminal residue" evidence="6">
    <location>
        <position position="63"/>
    </location>
</feature>
<feature type="domain" description="Chemokine interleukin-8-like" evidence="5">
    <location>
        <begin position="1"/>
        <end position="58"/>
    </location>
</feature>
<gene>
    <name evidence="6" type="primary">Ccl4_0</name>
    <name evidence="6" type="ORF">VIRALT_R12448</name>
</gene>
<dbReference type="GO" id="GO:0008009">
    <property type="term" value="F:chemokine activity"/>
    <property type="evidence" value="ECO:0007669"/>
    <property type="project" value="InterPro"/>
</dbReference>
<comment type="similarity">
    <text evidence="1">Belongs to the intercrine beta (chemokine CC) family.</text>
</comment>
<keyword evidence="3" id="KW-0202">Cytokine</keyword>
<name>A0A7K5KVZ6_VIRAL</name>
<dbReference type="GO" id="GO:0030335">
    <property type="term" value="P:positive regulation of cell migration"/>
    <property type="evidence" value="ECO:0007669"/>
    <property type="project" value="TreeGrafter"/>
</dbReference>
<evidence type="ECO:0000256" key="1">
    <source>
        <dbReference type="ARBA" id="ARBA00010868"/>
    </source>
</evidence>
<dbReference type="PANTHER" id="PTHR12015">
    <property type="entry name" value="SMALL INDUCIBLE CYTOKINE A"/>
    <property type="match status" value="1"/>
</dbReference>
<organism evidence="6 7">
    <name type="scientific">Vireo altiloquus</name>
    <name type="common">Black-whiskered vireo</name>
    <name type="synonym">Muscicapa altiloqua</name>
    <dbReference type="NCBI Taxonomy" id="34956"/>
    <lineage>
        <taxon>Eukaryota</taxon>
        <taxon>Metazoa</taxon>
        <taxon>Chordata</taxon>
        <taxon>Craniata</taxon>
        <taxon>Vertebrata</taxon>
        <taxon>Euteleostomi</taxon>
        <taxon>Archelosauria</taxon>
        <taxon>Archosauria</taxon>
        <taxon>Dinosauria</taxon>
        <taxon>Saurischia</taxon>
        <taxon>Theropoda</taxon>
        <taxon>Coelurosauria</taxon>
        <taxon>Aves</taxon>
        <taxon>Neognathae</taxon>
        <taxon>Neoaves</taxon>
        <taxon>Telluraves</taxon>
        <taxon>Australaves</taxon>
        <taxon>Passeriformes</taxon>
        <taxon>Corvoidea</taxon>
        <taxon>Vireonidae</taxon>
        <taxon>Vireoninae</taxon>
        <taxon>Vireo</taxon>
    </lineage>
</organism>
<accession>A0A7K5KVZ6</accession>
<evidence type="ECO:0000313" key="7">
    <source>
        <dbReference type="Proteomes" id="UP000589495"/>
    </source>
</evidence>
<dbReference type="InterPro" id="IPR036048">
    <property type="entry name" value="Interleukin_8-like_sf"/>
</dbReference>
<dbReference type="Gene3D" id="2.40.50.40">
    <property type="match status" value="1"/>
</dbReference>
<dbReference type="FunFam" id="2.40.50.40:FF:000002">
    <property type="entry name" value="C-C motif chemokine"/>
    <property type="match status" value="1"/>
</dbReference>
<dbReference type="GO" id="GO:0048020">
    <property type="term" value="F:CCR chemokine receptor binding"/>
    <property type="evidence" value="ECO:0007669"/>
    <property type="project" value="TreeGrafter"/>
</dbReference>
<feature type="non-terminal residue" evidence="6">
    <location>
        <position position="1"/>
    </location>
</feature>
<sequence length="63" mass="7245">TSCCFSYTSRPIPPSFIRSAYRTSSSCSLPAVVLVTRKGREICVDPENHWVQEYLKQLELQEH</sequence>
<evidence type="ECO:0000256" key="2">
    <source>
        <dbReference type="ARBA" id="ARBA00022500"/>
    </source>
</evidence>
<dbReference type="GO" id="GO:0006954">
    <property type="term" value="P:inflammatory response"/>
    <property type="evidence" value="ECO:0007669"/>
    <property type="project" value="TreeGrafter"/>
</dbReference>
<dbReference type="AlphaFoldDB" id="A0A7K5KVZ6"/>
<dbReference type="GO" id="GO:0070098">
    <property type="term" value="P:chemokine-mediated signaling pathway"/>
    <property type="evidence" value="ECO:0007669"/>
    <property type="project" value="TreeGrafter"/>
</dbReference>
<dbReference type="InterPro" id="IPR001811">
    <property type="entry name" value="Chemokine_IL8-like_dom"/>
</dbReference>
<keyword evidence="2" id="KW-0145">Chemotaxis</keyword>
<dbReference type="GO" id="GO:0005615">
    <property type="term" value="C:extracellular space"/>
    <property type="evidence" value="ECO:0007669"/>
    <property type="project" value="UniProtKB-KW"/>
</dbReference>
<dbReference type="SUPFAM" id="SSF54117">
    <property type="entry name" value="Interleukin 8-like chemokines"/>
    <property type="match status" value="1"/>
</dbReference>
<evidence type="ECO:0000256" key="3">
    <source>
        <dbReference type="ARBA" id="ARBA00022514"/>
    </source>
</evidence>
<dbReference type="EMBL" id="VZRF01003085">
    <property type="protein sequence ID" value="NWT10157.1"/>
    <property type="molecule type" value="Genomic_DNA"/>
</dbReference>